<dbReference type="SMART" id="SM01079">
    <property type="entry name" value="CHASE"/>
    <property type="match status" value="1"/>
</dbReference>
<dbReference type="AlphaFoldDB" id="A0A4U1CLF1"/>
<gene>
    <name evidence="11" type="ORF">FA047_11720</name>
</gene>
<dbReference type="InterPro" id="IPR000700">
    <property type="entry name" value="PAS-assoc_C"/>
</dbReference>
<keyword evidence="3" id="KW-0597">Phosphoprotein</keyword>
<dbReference type="GO" id="GO:0004673">
    <property type="term" value="F:protein histidine kinase activity"/>
    <property type="evidence" value="ECO:0007669"/>
    <property type="project" value="UniProtKB-EC"/>
</dbReference>
<sequence>MNLEKKLVVITEWLLNRPRIAGIFVFLFLLLLIGLFTNQRYQIIKENEHREMNNMLNAAKQNIEQSLRNSYTSALTLALTINDKGKPDNFEAVAGQLMNSGMHFKAVQLVPDGIIKYIYPLKGNEGALNSSVFGISKENTYRAKASIKARKMYFLGPSNLKQGGVGIVGRLPLYRNNKFWGFSAVVIKLDTFLKDVGVNVSKNDAYYFQFSKINVIDNKEEFYLPGSKDFSTKTYQKVSIPDGNWKLYIISNNKYSVLAQVISPSVFGVFLAILCSILVTQLLKRAEEKLLMESWVRIESLINTVDGIVWEAEPNNFEFTFISEKVQDILGYTAEEWLSSPTFWADHLHPEDKAWAVEFCVVNTKMNRQHDFEYRMIAKNGNVVWLRDIVNVISEDDKPILLRGIMIDIGESKRAAKALSDSFELVNEQNKRLLNFSYIVSHNLRSHTSNIQAISSLIEHTESEEERKEFIELMKTVSGSLNETLVNLNKVVNIQTSIDVIRDHLNLRDYIDRTINVLNDQIALKNATIINNVPGDVNVYYNPAYLESILLNFIFNAIRYSHPERTPLIELSCFYEKDHLVLYVADNGIGIDLEKHGHQLFGMYKTFNGNPDSKGVGLFISKNQIEAMGGKVAVESVINENTTFKIYFK</sequence>
<evidence type="ECO:0000256" key="6">
    <source>
        <dbReference type="SAM" id="Phobius"/>
    </source>
</evidence>
<keyword evidence="6" id="KW-0812">Transmembrane</keyword>
<dbReference type="Gene3D" id="1.10.287.130">
    <property type="match status" value="1"/>
</dbReference>
<dbReference type="PANTHER" id="PTHR43304">
    <property type="entry name" value="PHYTOCHROME-LIKE PROTEIN CPH1"/>
    <property type="match status" value="1"/>
</dbReference>
<evidence type="ECO:0000313" key="12">
    <source>
        <dbReference type="Proteomes" id="UP000307244"/>
    </source>
</evidence>
<dbReference type="Pfam" id="PF02518">
    <property type="entry name" value="HATPase_c"/>
    <property type="match status" value="1"/>
</dbReference>
<evidence type="ECO:0000256" key="3">
    <source>
        <dbReference type="ARBA" id="ARBA00022553"/>
    </source>
</evidence>
<comment type="catalytic activity">
    <reaction evidence="1">
        <text>ATP + protein L-histidine = ADP + protein N-phospho-L-histidine.</text>
        <dbReference type="EC" id="2.7.13.3"/>
    </reaction>
</comment>
<evidence type="ECO:0000259" key="7">
    <source>
        <dbReference type="PROSITE" id="PS50109"/>
    </source>
</evidence>
<keyword evidence="6" id="KW-0472">Membrane</keyword>
<dbReference type="SMART" id="SM00387">
    <property type="entry name" value="HATPase_c"/>
    <property type="match status" value="1"/>
</dbReference>
<dbReference type="CDD" id="cd00130">
    <property type="entry name" value="PAS"/>
    <property type="match status" value="1"/>
</dbReference>
<dbReference type="Proteomes" id="UP000307244">
    <property type="component" value="Unassembled WGS sequence"/>
</dbReference>
<evidence type="ECO:0000256" key="5">
    <source>
        <dbReference type="ARBA" id="ARBA00022777"/>
    </source>
</evidence>
<evidence type="ECO:0000259" key="10">
    <source>
        <dbReference type="PROSITE" id="PS50839"/>
    </source>
</evidence>
<feature type="domain" description="CHASE" evidence="10">
    <location>
        <begin position="111"/>
        <end position="196"/>
    </location>
</feature>
<keyword evidence="12" id="KW-1185">Reference proteome</keyword>
<dbReference type="PROSITE" id="PS50839">
    <property type="entry name" value="CHASE"/>
    <property type="match status" value="1"/>
</dbReference>
<feature type="transmembrane region" description="Helical" evidence="6">
    <location>
        <begin position="255"/>
        <end position="279"/>
    </location>
</feature>
<dbReference type="EMBL" id="SWBQ01000003">
    <property type="protein sequence ID" value="TKC06000.1"/>
    <property type="molecule type" value="Genomic_DNA"/>
</dbReference>
<accession>A0A4U1CLF1</accession>
<dbReference type="PRINTS" id="PR00344">
    <property type="entry name" value="BCTRLSENSOR"/>
</dbReference>
<dbReference type="NCBIfam" id="TIGR00229">
    <property type="entry name" value="sensory_box"/>
    <property type="match status" value="1"/>
</dbReference>
<dbReference type="InterPro" id="IPR005467">
    <property type="entry name" value="His_kinase_dom"/>
</dbReference>
<dbReference type="Gene3D" id="3.30.450.20">
    <property type="entry name" value="PAS domain"/>
    <property type="match status" value="1"/>
</dbReference>
<keyword evidence="5" id="KW-0418">Kinase</keyword>
<feature type="transmembrane region" description="Helical" evidence="6">
    <location>
        <begin position="20"/>
        <end position="37"/>
    </location>
</feature>
<dbReference type="SUPFAM" id="SSF55874">
    <property type="entry name" value="ATPase domain of HSP90 chaperone/DNA topoisomerase II/histidine kinase"/>
    <property type="match status" value="1"/>
</dbReference>
<dbReference type="InterPro" id="IPR035965">
    <property type="entry name" value="PAS-like_dom_sf"/>
</dbReference>
<dbReference type="PROSITE" id="PS50109">
    <property type="entry name" value="HIS_KIN"/>
    <property type="match status" value="1"/>
</dbReference>
<keyword evidence="4" id="KW-0808">Transferase</keyword>
<name>A0A4U1CLF1_9SPHI</name>
<dbReference type="PROSITE" id="PS50112">
    <property type="entry name" value="PAS"/>
    <property type="match status" value="1"/>
</dbReference>
<protein>
    <recommendedName>
        <fullName evidence="2">histidine kinase</fullName>
        <ecNumber evidence="2">2.7.13.3</ecNumber>
    </recommendedName>
</protein>
<dbReference type="PROSITE" id="PS50113">
    <property type="entry name" value="PAC"/>
    <property type="match status" value="1"/>
</dbReference>
<dbReference type="InterPro" id="IPR013655">
    <property type="entry name" value="PAS_fold_3"/>
</dbReference>
<feature type="domain" description="PAS" evidence="8">
    <location>
        <begin position="294"/>
        <end position="369"/>
    </location>
</feature>
<feature type="domain" description="PAC" evidence="9">
    <location>
        <begin position="370"/>
        <end position="421"/>
    </location>
</feature>
<dbReference type="InterPro" id="IPR036890">
    <property type="entry name" value="HATPase_C_sf"/>
</dbReference>
<keyword evidence="6" id="KW-1133">Transmembrane helix</keyword>
<dbReference type="Gene3D" id="3.30.565.10">
    <property type="entry name" value="Histidine kinase-like ATPase, C-terminal domain"/>
    <property type="match status" value="1"/>
</dbReference>
<dbReference type="InterPro" id="IPR003594">
    <property type="entry name" value="HATPase_dom"/>
</dbReference>
<feature type="domain" description="Histidine kinase" evidence="7">
    <location>
        <begin position="439"/>
        <end position="649"/>
    </location>
</feature>
<evidence type="ECO:0000313" key="11">
    <source>
        <dbReference type="EMBL" id="TKC06000.1"/>
    </source>
</evidence>
<dbReference type="InterPro" id="IPR052162">
    <property type="entry name" value="Sensor_kinase/Photoreceptor"/>
</dbReference>
<dbReference type="InterPro" id="IPR001610">
    <property type="entry name" value="PAC"/>
</dbReference>
<dbReference type="SUPFAM" id="SSF55785">
    <property type="entry name" value="PYP-like sensor domain (PAS domain)"/>
    <property type="match status" value="1"/>
</dbReference>
<dbReference type="Pfam" id="PF08447">
    <property type="entry name" value="PAS_3"/>
    <property type="match status" value="1"/>
</dbReference>
<proteinExistence type="predicted"/>
<evidence type="ECO:0000256" key="2">
    <source>
        <dbReference type="ARBA" id="ARBA00012438"/>
    </source>
</evidence>
<evidence type="ECO:0000259" key="9">
    <source>
        <dbReference type="PROSITE" id="PS50113"/>
    </source>
</evidence>
<comment type="caution">
    <text evidence="11">The sequence shown here is derived from an EMBL/GenBank/DDBJ whole genome shotgun (WGS) entry which is preliminary data.</text>
</comment>
<dbReference type="InterPro" id="IPR004358">
    <property type="entry name" value="Sig_transdc_His_kin-like_C"/>
</dbReference>
<dbReference type="OrthoDB" id="1522284at2"/>
<organism evidence="11 12">
    <name type="scientific">Pedobacter frigoris</name>
    <dbReference type="NCBI Taxonomy" id="2571272"/>
    <lineage>
        <taxon>Bacteria</taxon>
        <taxon>Pseudomonadati</taxon>
        <taxon>Bacteroidota</taxon>
        <taxon>Sphingobacteriia</taxon>
        <taxon>Sphingobacteriales</taxon>
        <taxon>Sphingobacteriaceae</taxon>
        <taxon>Pedobacter</taxon>
    </lineage>
</organism>
<dbReference type="SMART" id="SM00086">
    <property type="entry name" value="PAC"/>
    <property type="match status" value="1"/>
</dbReference>
<evidence type="ECO:0000256" key="1">
    <source>
        <dbReference type="ARBA" id="ARBA00000085"/>
    </source>
</evidence>
<dbReference type="EC" id="2.7.13.3" evidence="2"/>
<dbReference type="PANTHER" id="PTHR43304:SF1">
    <property type="entry name" value="PAC DOMAIN-CONTAINING PROTEIN"/>
    <property type="match status" value="1"/>
</dbReference>
<dbReference type="InterPro" id="IPR000014">
    <property type="entry name" value="PAS"/>
</dbReference>
<evidence type="ECO:0000259" key="8">
    <source>
        <dbReference type="PROSITE" id="PS50112"/>
    </source>
</evidence>
<dbReference type="RefSeq" id="WP_136836262.1">
    <property type="nucleotide sequence ID" value="NZ_SWBQ01000003.1"/>
</dbReference>
<reference evidence="11 12" key="1">
    <citation type="submission" date="2019-04" db="EMBL/GenBank/DDBJ databases">
        <title>Pedobacter sp. RP-3-15 sp. nov., isolated from Arctic soil.</title>
        <authorList>
            <person name="Dahal R.H."/>
            <person name="Kim D.-U."/>
        </authorList>
    </citation>
    <scope>NUCLEOTIDE SEQUENCE [LARGE SCALE GENOMIC DNA]</scope>
    <source>
        <strain evidence="11 12">RP-3-15</strain>
    </source>
</reference>
<dbReference type="InterPro" id="IPR006189">
    <property type="entry name" value="CHASE_dom"/>
</dbReference>
<evidence type="ECO:0000256" key="4">
    <source>
        <dbReference type="ARBA" id="ARBA00022679"/>
    </source>
</evidence>